<name>A0A1H6T7I6_9FLAO</name>
<dbReference type="GeneID" id="82256471"/>
<organism evidence="1 2">
    <name type="scientific">Myroides marinus</name>
    <dbReference type="NCBI Taxonomy" id="703342"/>
    <lineage>
        <taxon>Bacteria</taxon>
        <taxon>Pseudomonadati</taxon>
        <taxon>Bacteroidota</taxon>
        <taxon>Flavobacteriia</taxon>
        <taxon>Flavobacteriales</taxon>
        <taxon>Flavobacteriaceae</taxon>
        <taxon>Myroides</taxon>
    </lineage>
</organism>
<protein>
    <submittedName>
        <fullName evidence="1">Uncharacterized protein</fullName>
    </submittedName>
</protein>
<sequence length="342" mass="40073">MKKILLITSILLTTYTVFSQNSYPPLKEREDVSMSLDDQLANSKKEFYQEYYNLYLTAISKNSHAKIGKSNTSSLPWNLILKHNPKTFFESVVNSITFQNLEDNKYMFKIKRPMSTEEINEQRTTGGFKVKDNLTDLLKIKIMSNTLVNTKKNKKVTIDNPVMQSTGSWYPKIDPLYLEYCYFNYLDNINDIEGDVNVQISLPTEYEVTEINQQQLGQTIEVTKELKIKILAFEDDALHFEILDNKTLDIDILFNEEKGGSYSFEVTKKIYDFFRMNANLDFTKFTREISKYSDSATEDKSHDNIVHVYTFQNKIDKFYLYRPIEKTKLTENLTLTLEHSYD</sequence>
<dbReference type="AlphaFoldDB" id="A0A1H6T7I6"/>
<evidence type="ECO:0000313" key="2">
    <source>
        <dbReference type="Proteomes" id="UP000183077"/>
    </source>
</evidence>
<dbReference type="RefSeq" id="WP_074745151.1">
    <property type="nucleotide sequence ID" value="NZ_FNYS01000004.1"/>
</dbReference>
<dbReference type="Proteomes" id="UP000183077">
    <property type="component" value="Unassembled WGS sequence"/>
</dbReference>
<accession>A0A1H6T7I6</accession>
<evidence type="ECO:0000313" key="1">
    <source>
        <dbReference type="EMBL" id="SEI76008.1"/>
    </source>
</evidence>
<gene>
    <name evidence="1" type="ORF">SAMN04488018_10465</name>
</gene>
<reference evidence="1 2" key="1">
    <citation type="submission" date="2016-10" db="EMBL/GenBank/DDBJ databases">
        <authorList>
            <person name="de Groot N.N."/>
        </authorList>
    </citation>
    <scope>NUCLEOTIDE SEQUENCE [LARGE SCALE GENOMIC DNA]</scope>
    <source>
        <strain evidence="1 2">DSM 23048</strain>
    </source>
</reference>
<dbReference type="EMBL" id="FNYS01000004">
    <property type="protein sequence ID" value="SEI76008.1"/>
    <property type="molecule type" value="Genomic_DNA"/>
</dbReference>
<proteinExistence type="predicted"/>